<evidence type="ECO:0000256" key="18">
    <source>
        <dbReference type="ARBA" id="ARBA00043125"/>
    </source>
</evidence>
<dbReference type="PRINTS" id="PR00546">
    <property type="entry name" value="THYROIDHORMR"/>
</dbReference>
<dbReference type="FunFam" id="3.30.50.10:FF:000044">
    <property type="entry name" value="retinoic acid receptor beta isoform X4"/>
    <property type="match status" value="1"/>
</dbReference>
<evidence type="ECO:0000256" key="11">
    <source>
        <dbReference type="ARBA" id="ARBA00023159"/>
    </source>
</evidence>
<evidence type="ECO:0000256" key="19">
    <source>
        <dbReference type="RuleBase" id="RU004334"/>
    </source>
</evidence>
<dbReference type="PRINTS" id="PR00398">
    <property type="entry name" value="STRDHORMONER"/>
</dbReference>
<dbReference type="PROSITE" id="PS00031">
    <property type="entry name" value="NUCLEAR_REC_DBD_1"/>
    <property type="match status" value="1"/>
</dbReference>
<dbReference type="Pfam" id="PF00105">
    <property type="entry name" value="zf-C4"/>
    <property type="match status" value="1"/>
</dbReference>
<evidence type="ECO:0000256" key="13">
    <source>
        <dbReference type="ARBA" id="ARBA00023170"/>
    </source>
</evidence>
<dbReference type="GO" id="GO:0008270">
    <property type="term" value="F:zinc ion binding"/>
    <property type="evidence" value="ECO:0007669"/>
    <property type="project" value="UniProtKB-KW"/>
</dbReference>
<dbReference type="GO" id="GO:0000978">
    <property type="term" value="F:RNA polymerase II cis-regulatory region sequence-specific DNA binding"/>
    <property type="evidence" value="ECO:0007669"/>
    <property type="project" value="TreeGrafter"/>
</dbReference>
<dbReference type="PANTHER" id="PTHR24082">
    <property type="entry name" value="NUCLEAR HORMONE RECEPTOR"/>
    <property type="match status" value="1"/>
</dbReference>
<dbReference type="GO" id="GO:0030154">
    <property type="term" value="P:cell differentiation"/>
    <property type="evidence" value="ECO:0007669"/>
    <property type="project" value="TreeGrafter"/>
</dbReference>
<evidence type="ECO:0000256" key="5">
    <source>
        <dbReference type="ARBA" id="ARBA00022553"/>
    </source>
</evidence>
<evidence type="ECO:0000256" key="17">
    <source>
        <dbReference type="ARBA" id="ARBA00040912"/>
    </source>
</evidence>
<dbReference type="InterPro" id="IPR050234">
    <property type="entry name" value="Nuclear_hormone_rcpt_NR1"/>
</dbReference>
<evidence type="ECO:0000259" key="21">
    <source>
        <dbReference type="PROSITE" id="PS51030"/>
    </source>
</evidence>
<evidence type="ECO:0000256" key="7">
    <source>
        <dbReference type="ARBA" id="ARBA00022771"/>
    </source>
</evidence>
<comment type="function">
    <text evidence="16">Binds and transactivates the retinoic acid response elements that control expression of the retinoic acid receptor beta 2 and alcohol dehydrogenase 3 genes. Transactivates both the phenobarbital responsive element module of the human CYP2B6 gene and the CYP3A4 xenobiotic response element.</text>
</comment>
<dbReference type="SUPFAM" id="SSF48508">
    <property type="entry name" value="Nuclear receptor ligand-binding domain"/>
    <property type="match status" value="1"/>
</dbReference>
<keyword evidence="13 19" id="KW-0675">Receptor</keyword>
<evidence type="ECO:0000256" key="12">
    <source>
        <dbReference type="ARBA" id="ARBA00023163"/>
    </source>
</evidence>
<keyword evidence="14" id="KW-0206">Cytoskeleton</keyword>
<keyword evidence="5" id="KW-0597">Phosphoprotein</keyword>
<organism evidence="23 24">
    <name type="scientific">Amazona collaria</name>
    <name type="common">yellow-billed parrot</name>
    <dbReference type="NCBI Taxonomy" id="241587"/>
    <lineage>
        <taxon>Eukaryota</taxon>
        <taxon>Metazoa</taxon>
        <taxon>Chordata</taxon>
        <taxon>Craniata</taxon>
        <taxon>Vertebrata</taxon>
        <taxon>Euteleostomi</taxon>
        <taxon>Archelosauria</taxon>
        <taxon>Archosauria</taxon>
        <taxon>Dinosauria</taxon>
        <taxon>Saurischia</taxon>
        <taxon>Theropoda</taxon>
        <taxon>Coelurosauria</taxon>
        <taxon>Aves</taxon>
        <taxon>Neognathae</taxon>
        <taxon>Neoaves</taxon>
        <taxon>Telluraves</taxon>
        <taxon>Australaves</taxon>
        <taxon>Psittaciformes</taxon>
        <taxon>Psittacidae</taxon>
        <taxon>Amazona</taxon>
    </lineage>
</organism>
<dbReference type="PROSITE" id="PS51843">
    <property type="entry name" value="NR_LBD"/>
    <property type="match status" value="1"/>
</dbReference>
<keyword evidence="6 19" id="KW-0479">Metal-binding</keyword>
<evidence type="ECO:0000256" key="10">
    <source>
        <dbReference type="ARBA" id="ARBA00023125"/>
    </source>
</evidence>
<evidence type="ECO:0000256" key="6">
    <source>
        <dbReference type="ARBA" id="ARBA00022723"/>
    </source>
</evidence>
<dbReference type="SMART" id="SM00430">
    <property type="entry name" value="HOLI"/>
    <property type="match status" value="1"/>
</dbReference>
<keyword evidence="12 19" id="KW-0804">Transcription</keyword>
<dbReference type="GO" id="GO:0004879">
    <property type="term" value="F:nuclear receptor activity"/>
    <property type="evidence" value="ECO:0007669"/>
    <property type="project" value="InterPro"/>
</dbReference>
<keyword evidence="24" id="KW-1185">Reference proteome</keyword>
<dbReference type="GO" id="GO:0005856">
    <property type="term" value="C:cytoskeleton"/>
    <property type="evidence" value="ECO:0007669"/>
    <property type="project" value="UniProtKB-SubCell"/>
</dbReference>
<evidence type="ECO:0000259" key="22">
    <source>
        <dbReference type="PROSITE" id="PS51843"/>
    </source>
</evidence>
<dbReference type="InterPro" id="IPR000536">
    <property type="entry name" value="Nucl_hrmn_rcpt_lig-bd"/>
</dbReference>
<dbReference type="Ensembl" id="ENSACOT00000005981.1">
    <property type="protein sequence ID" value="ENSACOP00000005774.1"/>
    <property type="gene ID" value="ENSACOG00000004056.1"/>
</dbReference>
<dbReference type="GO" id="GO:0000122">
    <property type="term" value="P:negative regulation of transcription by RNA polymerase II"/>
    <property type="evidence" value="ECO:0007669"/>
    <property type="project" value="TreeGrafter"/>
</dbReference>
<dbReference type="Gene3D" id="3.30.50.10">
    <property type="entry name" value="Erythroid Transcription Factor GATA-1, subunit A"/>
    <property type="match status" value="1"/>
</dbReference>
<evidence type="ECO:0000256" key="4">
    <source>
        <dbReference type="ARBA" id="ARBA00022490"/>
    </source>
</evidence>
<dbReference type="Gene3D" id="1.10.565.10">
    <property type="entry name" value="Retinoid X Receptor"/>
    <property type="match status" value="1"/>
</dbReference>
<keyword evidence="8 19" id="KW-0862">Zinc</keyword>
<reference evidence="23" key="1">
    <citation type="submission" date="2025-08" db="UniProtKB">
        <authorList>
            <consortium name="Ensembl"/>
        </authorList>
    </citation>
    <scope>IDENTIFICATION</scope>
</reference>
<evidence type="ECO:0000256" key="16">
    <source>
        <dbReference type="ARBA" id="ARBA00037362"/>
    </source>
</evidence>
<evidence type="ECO:0000256" key="14">
    <source>
        <dbReference type="ARBA" id="ARBA00023212"/>
    </source>
</evidence>
<dbReference type="InterPro" id="IPR013088">
    <property type="entry name" value="Znf_NHR/GATA"/>
</dbReference>
<dbReference type="Proteomes" id="UP000694522">
    <property type="component" value="Unplaced"/>
</dbReference>
<feature type="compositionally biased region" description="Low complexity" evidence="20">
    <location>
        <begin position="1"/>
        <end position="16"/>
    </location>
</feature>
<keyword evidence="10 19" id="KW-0238">DNA-binding</keyword>
<name>A0A8B9F755_9PSIT</name>
<evidence type="ECO:0000313" key="24">
    <source>
        <dbReference type="Proteomes" id="UP000694522"/>
    </source>
</evidence>
<feature type="region of interest" description="Disordered" evidence="20">
    <location>
        <begin position="1"/>
        <end position="22"/>
    </location>
</feature>
<keyword evidence="15 19" id="KW-0539">Nucleus</keyword>
<keyword evidence="11" id="KW-0010">Activator</keyword>
<dbReference type="GO" id="GO:0045944">
    <property type="term" value="P:positive regulation of transcription by RNA polymerase II"/>
    <property type="evidence" value="ECO:0007669"/>
    <property type="project" value="TreeGrafter"/>
</dbReference>
<comment type="function">
    <text evidence="1">Nuclear hormone receptor that can act as a repressor or activator of transcription. High affinity receptor for thyroid hormones, including triiodothyronine and thyroxine.</text>
</comment>
<dbReference type="InterPro" id="IPR035500">
    <property type="entry name" value="NHR-like_dom_sf"/>
</dbReference>
<keyword evidence="4" id="KW-0963">Cytoplasm</keyword>
<dbReference type="AlphaFoldDB" id="A0A8B9F755"/>
<evidence type="ECO:0000256" key="2">
    <source>
        <dbReference type="ARBA" id="ARBA00004245"/>
    </source>
</evidence>
<dbReference type="GO" id="GO:0005634">
    <property type="term" value="C:nucleus"/>
    <property type="evidence" value="ECO:0007669"/>
    <property type="project" value="UniProtKB-SubCell"/>
</dbReference>
<dbReference type="PROSITE" id="PS51030">
    <property type="entry name" value="NUCLEAR_REC_DBD_2"/>
    <property type="match status" value="1"/>
</dbReference>
<evidence type="ECO:0000256" key="9">
    <source>
        <dbReference type="ARBA" id="ARBA00023015"/>
    </source>
</evidence>
<accession>A0A8B9F755</accession>
<evidence type="ECO:0000256" key="1">
    <source>
        <dbReference type="ARBA" id="ARBA00003008"/>
    </source>
</evidence>
<dbReference type="InterPro" id="IPR001628">
    <property type="entry name" value="Znf_hrmn_rcpt"/>
</dbReference>
<feature type="domain" description="Nuclear receptor" evidence="21">
    <location>
        <begin position="29"/>
        <end position="104"/>
    </location>
</feature>
<keyword evidence="9 19" id="KW-0805">Transcription regulation</keyword>
<dbReference type="PANTHER" id="PTHR24082:SF231">
    <property type="entry name" value="NUCLEAR RECEPTOR SUBFAMILY 1 GROUP I MEMBER 3"/>
    <property type="match status" value="1"/>
</dbReference>
<feature type="domain" description="NR LBD" evidence="22">
    <location>
        <begin position="131"/>
        <end position="405"/>
    </location>
</feature>
<comment type="similarity">
    <text evidence="3">Belongs to the nuclear hormone receptor family. NR1 subfamily.</text>
</comment>
<dbReference type="InterPro" id="IPR001728">
    <property type="entry name" value="ThyrH_rcpt"/>
</dbReference>
<evidence type="ECO:0000256" key="3">
    <source>
        <dbReference type="ARBA" id="ARBA00008092"/>
    </source>
</evidence>
<dbReference type="SMART" id="SM00399">
    <property type="entry name" value="ZnF_C4"/>
    <property type="match status" value="1"/>
</dbReference>
<keyword evidence="7 19" id="KW-0863">Zinc-finger</keyword>
<dbReference type="CDD" id="cd07156">
    <property type="entry name" value="NR_DBD_VDR_like"/>
    <property type="match status" value="1"/>
</dbReference>
<evidence type="ECO:0000313" key="23">
    <source>
        <dbReference type="Ensembl" id="ENSACOP00000005774.1"/>
    </source>
</evidence>
<evidence type="ECO:0000256" key="8">
    <source>
        <dbReference type="ARBA" id="ARBA00022833"/>
    </source>
</evidence>
<comment type="subcellular location">
    <subcellularLocation>
        <location evidence="2">Cytoplasm</location>
        <location evidence="2">Cytoskeleton</location>
    </subcellularLocation>
    <subcellularLocation>
        <location evidence="19">Nucleus</location>
    </subcellularLocation>
</comment>
<evidence type="ECO:0000256" key="20">
    <source>
        <dbReference type="SAM" id="MobiDB-lite"/>
    </source>
</evidence>
<dbReference type="InterPro" id="IPR001723">
    <property type="entry name" value="Nuclear_hrmn_rcpt"/>
</dbReference>
<dbReference type="Pfam" id="PF00104">
    <property type="entry name" value="Hormone_recep"/>
    <property type="match status" value="1"/>
</dbReference>
<reference evidence="23" key="2">
    <citation type="submission" date="2025-09" db="UniProtKB">
        <authorList>
            <consortium name="Ensembl"/>
        </authorList>
    </citation>
    <scope>IDENTIFICATION</scope>
</reference>
<protein>
    <recommendedName>
        <fullName evidence="17">Nuclear receptor subfamily 1 group I member 3</fullName>
    </recommendedName>
    <alternativeName>
        <fullName evidence="18">Constitutive androstane receptor</fullName>
    </alternativeName>
</protein>
<dbReference type="PRINTS" id="PR00047">
    <property type="entry name" value="STROIDFINGER"/>
</dbReference>
<dbReference type="SUPFAM" id="SSF57716">
    <property type="entry name" value="Glucocorticoid receptor-like (DNA-binding domain)"/>
    <property type="match status" value="1"/>
</dbReference>
<evidence type="ECO:0000256" key="15">
    <source>
        <dbReference type="ARBA" id="ARBA00023242"/>
    </source>
</evidence>
<proteinExistence type="inferred from homology"/>
<sequence>MSVSSASDPESSPCSVLGPRSADPEPAEEKVCAVCGDHATGYHFHVMTCEGCKGFFRRSINKGVQFTCPFSQSCPVTKAKRRQCQACRLQKCLDVGMRKDMIMSEEALRRRRALRRQRRLALAAPGGLSAEQQELIALLIAAHQHTFDSSFSQFTHYPPAVRLYIPSPQSPPSAWPEGAEEEVLPDVFSMLPHMADLSTFMIQQVINFAKEIPAFRSLPIDDQISLLKGATLEICQIQFNTVFNAETNAWECGQHCYTIQDGALAGFQQIYLEPLLKFHISLKKLQLHEAEYVLLQAMLLFSPDHSSITQHDFIDQFQEKVALTLKSYIDHRHPMPEGRYSPSATHPIHPISHTSHIPGPLPRFLYAKLLLLLTELQTLKVENTRQMLHIQDLSSMTPLLSEIIS</sequence>